<dbReference type="RefSeq" id="WP_257919505.1">
    <property type="nucleotide sequence ID" value="NZ_JAMXQV010000003.1"/>
</dbReference>
<protein>
    <submittedName>
        <fullName evidence="2">MBL fold metallo-hydrolase</fullName>
    </submittedName>
</protein>
<dbReference type="InterPro" id="IPR001279">
    <property type="entry name" value="Metallo-B-lactamas"/>
</dbReference>
<dbReference type="Pfam" id="PF12706">
    <property type="entry name" value="Lactamase_B_2"/>
    <property type="match status" value="1"/>
</dbReference>
<dbReference type="EMBL" id="JAMXQV010000003">
    <property type="protein sequence ID" value="MCR6482887.1"/>
    <property type="molecule type" value="Genomic_DNA"/>
</dbReference>
<dbReference type="PANTHER" id="PTHR43546:SF3">
    <property type="entry name" value="UPF0173 METAL-DEPENDENT HYDROLASE MJ1163"/>
    <property type="match status" value="1"/>
</dbReference>
<sequence>MSTTLAATRLAHACQLIELGDLRVLTDPWFTETATYHQGERLAATLSSMDHLDAVVISHEHYDHCDLDALLAGGLDPATPIVGPGTVTAIAKAKGFRELHTIEAWEATRIGDLTITATPGDHGVHEVTFVLQAGGRSVFFGGDSLRVPELDLIPERLGPVDLTILPTNGLCVRPANLRQVVMDAEEAAQLTAVLRPKLAVPQHYAFHSGRLGDRMVTKGDRDPRHYADAVARLAPDIDVRVVLPGVRVVVP</sequence>
<dbReference type="Proteomes" id="UP001144096">
    <property type="component" value="Unassembled WGS sequence"/>
</dbReference>
<dbReference type="SUPFAM" id="SSF56281">
    <property type="entry name" value="Metallo-hydrolase/oxidoreductase"/>
    <property type="match status" value="1"/>
</dbReference>
<dbReference type="InterPro" id="IPR036866">
    <property type="entry name" value="RibonucZ/Hydroxyglut_hydro"/>
</dbReference>
<dbReference type="AlphaFoldDB" id="A0A9X2SHM4"/>
<dbReference type="SMART" id="SM00849">
    <property type="entry name" value="Lactamase_B"/>
    <property type="match status" value="1"/>
</dbReference>
<evidence type="ECO:0000313" key="2">
    <source>
        <dbReference type="EMBL" id="MCR6482887.1"/>
    </source>
</evidence>
<dbReference type="Gene3D" id="3.60.15.10">
    <property type="entry name" value="Ribonuclease Z/Hydroxyacylglutathione hydrolase-like"/>
    <property type="match status" value="1"/>
</dbReference>
<feature type="domain" description="Metallo-beta-lactamase" evidence="1">
    <location>
        <begin position="11"/>
        <end position="203"/>
    </location>
</feature>
<keyword evidence="3" id="KW-1185">Reference proteome</keyword>
<gene>
    <name evidence="2" type="ORF">M8542_08655</name>
</gene>
<organism evidence="2 3">
    <name type="scientific">Amycolatopsis iheyensis</name>
    <dbReference type="NCBI Taxonomy" id="2945988"/>
    <lineage>
        <taxon>Bacteria</taxon>
        <taxon>Bacillati</taxon>
        <taxon>Actinomycetota</taxon>
        <taxon>Actinomycetes</taxon>
        <taxon>Pseudonocardiales</taxon>
        <taxon>Pseudonocardiaceae</taxon>
        <taxon>Amycolatopsis</taxon>
    </lineage>
</organism>
<name>A0A9X2SHM4_9PSEU</name>
<evidence type="ECO:0000259" key="1">
    <source>
        <dbReference type="SMART" id="SM00849"/>
    </source>
</evidence>
<dbReference type="PANTHER" id="PTHR43546">
    <property type="entry name" value="UPF0173 METAL-DEPENDENT HYDROLASE MJ1163-RELATED"/>
    <property type="match status" value="1"/>
</dbReference>
<accession>A0A9X2SHM4</accession>
<comment type="caution">
    <text evidence="2">The sequence shown here is derived from an EMBL/GenBank/DDBJ whole genome shotgun (WGS) entry which is preliminary data.</text>
</comment>
<proteinExistence type="predicted"/>
<dbReference type="InterPro" id="IPR050114">
    <property type="entry name" value="UPF0173_UPF0282_UlaG_hydrolase"/>
</dbReference>
<evidence type="ECO:0000313" key="3">
    <source>
        <dbReference type="Proteomes" id="UP001144096"/>
    </source>
</evidence>
<reference evidence="2" key="1">
    <citation type="submission" date="2022-06" db="EMBL/GenBank/DDBJ databases">
        <title>Amycolatopsis iheyaensis sp. nov., a new species of the genus Amycolatopsis isolated from soil in Iheya island, Japan.</title>
        <authorList>
            <person name="Ngamcharungchit C."/>
            <person name="Kanto H."/>
            <person name="Take A."/>
            <person name="Intra B."/>
            <person name="Matsumoto A."/>
            <person name="Panbangred W."/>
            <person name="Inahashi Y."/>
        </authorList>
    </citation>
    <scope>NUCLEOTIDE SEQUENCE</scope>
    <source>
        <strain evidence="2">OK19-0408</strain>
    </source>
</reference>